<comment type="caution">
    <text evidence="3">The sequence shown here is derived from an EMBL/GenBank/DDBJ whole genome shotgun (WGS) entry which is preliminary data.</text>
</comment>
<reference evidence="3 4" key="1">
    <citation type="submission" date="2020-02" db="EMBL/GenBank/DDBJ databases">
        <title>A chromosome-scale genome assembly of the black bullhead catfish (Ameiurus melas).</title>
        <authorList>
            <person name="Wen M."/>
            <person name="Zham M."/>
            <person name="Cabau C."/>
            <person name="Klopp C."/>
            <person name="Donnadieu C."/>
            <person name="Roques C."/>
            <person name="Bouchez O."/>
            <person name="Lampietro C."/>
            <person name="Jouanno E."/>
            <person name="Herpin A."/>
            <person name="Louis A."/>
            <person name="Berthelot C."/>
            <person name="Parey E."/>
            <person name="Roest-Crollius H."/>
            <person name="Braasch I."/>
            <person name="Postlethwait J."/>
            <person name="Robinson-Rechavi M."/>
            <person name="Echchiki A."/>
            <person name="Begum T."/>
            <person name="Montfort J."/>
            <person name="Schartl M."/>
            <person name="Bobe J."/>
            <person name="Guiguen Y."/>
        </authorList>
    </citation>
    <scope>NUCLEOTIDE SEQUENCE [LARGE SCALE GENOMIC DNA]</scope>
    <source>
        <strain evidence="3">M_S1</strain>
        <tissue evidence="3">Blood</tissue>
    </source>
</reference>
<feature type="coiled-coil region" evidence="1">
    <location>
        <begin position="297"/>
        <end position="338"/>
    </location>
</feature>
<feature type="compositionally biased region" description="Pro residues" evidence="2">
    <location>
        <begin position="70"/>
        <end position="85"/>
    </location>
</feature>
<dbReference type="GO" id="GO:0005689">
    <property type="term" value="C:U12-type spliceosomal complex"/>
    <property type="evidence" value="ECO:0007669"/>
    <property type="project" value="TreeGrafter"/>
</dbReference>
<dbReference type="PANTHER" id="PTHR48190">
    <property type="entry name" value="PROGRAMMED CELL DEATH PROTEIN 7"/>
    <property type="match status" value="1"/>
</dbReference>
<dbReference type="Pfam" id="PF16021">
    <property type="entry name" value="PDCD7"/>
    <property type="match status" value="1"/>
</dbReference>
<feature type="region of interest" description="Disordered" evidence="2">
    <location>
        <begin position="436"/>
        <end position="459"/>
    </location>
</feature>
<protein>
    <recommendedName>
        <fullName evidence="5">Programmed cell death protein 7</fullName>
    </recommendedName>
</protein>
<name>A0A7J6ALQ7_AMEME</name>
<feature type="compositionally biased region" description="Polar residues" evidence="2">
    <location>
        <begin position="136"/>
        <end position="165"/>
    </location>
</feature>
<feature type="compositionally biased region" description="Pro residues" evidence="2">
    <location>
        <begin position="54"/>
        <end position="63"/>
    </location>
</feature>
<dbReference type="EMBL" id="JAAGNN010000011">
    <property type="protein sequence ID" value="KAF4083027.1"/>
    <property type="molecule type" value="Genomic_DNA"/>
</dbReference>
<dbReference type="OrthoDB" id="2289628at2759"/>
<gene>
    <name evidence="3" type="ORF">AMELA_G00135240</name>
</gene>
<evidence type="ECO:0000256" key="2">
    <source>
        <dbReference type="SAM" id="MobiDB-lite"/>
    </source>
</evidence>
<dbReference type="InterPro" id="IPR052831">
    <property type="entry name" value="Apoptosis_promoter"/>
</dbReference>
<keyword evidence="4" id="KW-1185">Reference proteome</keyword>
<dbReference type="AlphaFoldDB" id="A0A7J6ALQ7"/>
<proteinExistence type="predicted"/>
<evidence type="ECO:0000256" key="1">
    <source>
        <dbReference type="SAM" id="Coils"/>
    </source>
</evidence>
<evidence type="ECO:0000313" key="3">
    <source>
        <dbReference type="EMBL" id="KAF4083027.1"/>
    </source>
</evidence>
<evidence type="ECO:0000313" key="4">
    <source>
        <dbReference type="Proteomes" id="UP000593565"/>
    </source>
</evidence>
<organism evidence="3 4">
    <name type="scientific">Ameiurus melas</name>
    <name type="common">Black bullhead</name>
    <name type="synonym">Silurus melas</name>
    <dbReference type="NCBI Taxonomy" id="219545"/>
    <lineage>
        <taxon>Eukaryota</taxon>
        <taxon>Metazoa</taxon>
        <taxon>Chordata</taxon>
        <taxon>Craniata</taxon>
        <taxon>Vertebrata</taxon>
        <taxon>Euteleostomi</taxon>
        <taxon>Actinopterygii</taxon>
        <taxon>Neopterygii</taxon>
        <taxon>Teleostei</taxon>
        <taxon>Ostariophysi</taxon>
        <taxon>Siluriformes</taxon>
        <taxon>Ictaluridae</taxon>
        <taxon>Ameiurus</taxon>
    </lineage>
</organism>
<dbReference type="Proteomes" id="UP000593565">
    <property type="component" value="Unassembled WGS sequence"/>
</dbReference>
<dbReference type="PANTHER" id="PTHR48190:SF2">
    <property type="entry name" value="PROGRAMMED CELL DEATH PROTEIN 7"/>
    <property type="match status" value="1"/>
</dbReference>
<keyword evidence="1" id="KW-0175">Coiled coil</keyword>
<feature type="compositionally biased region" description="Basic and acidic residues" evidence="2">
    <location>
        <begin position="441"/>
        <end position="459"/>
    </location>
</feature>
<accession>A0A7J6ALQ7</accession>
<feature type="region of interest" description="Disordered" evidence="2">
    <location>
        <begin position="1"/>
        <end position="231"/>
    </location>
</feature>
<feature type="compositionally biased region" description="Basic and acidic residues" evidence="2">
    <location>
        <begin position="107"/>
        <end position="134"/>
    </location>
</feature>
<feature type="compositionally biased region" description="Low complexity" evidence="2">
    <location>
        <begin position="90"/>
        <end position="106"/>
    </location>
</feature>
<sequence>MDKPQEYHYSGGSSHPPAPTMAPRGDFPAAPSPDSWDVYQQHQAQQVPPRHWAPFPPARPPAPSHGSPHVYPPHLPFDPSRPPPGYFATSPGLTPSSSSPSSNPKPGHSEDPPGFHPPHRDYQSNTDIYHRGHFDQSGSFSNSAPASYQSSFQSNNHNNIPSHNYSVDHHNQNYPSRAPPDHADKTSNQSDEDAWQRKQDEQWVSAFIHRRRRKTAPPSAKHSPPKHTVSDFREKLDTAFEMLSELSEVCQTLKNNLENENAWTDSYLRAAELKSSLEESLRTLNDPDRVDMVKKKLALIKKKRARVRRKKAECEEEKREQEARAAEKEAAIDKHQMKKIQEIEEKNRERELKMAADAVLSEVRRKQADAKRMLDILKALEKLRKLRKEAASRKGMFPGKESDEVFEGHLTRLRSLIRKRTAVYGAEEKALRVMLEGEQEEERKRDHEKRQRKEREKQLQRKREIDMMLFGADLPFDHPLQPYQEYYTQAERSLPALVQIRRDWDQFLVPVDQPDGSSIPQGWVLPDPPSDDIWASALEK</sequence>
<dbReference type="InterPro" id="IPR031974">
    <property type="entry name" value="PDCD7"/>
</dbReference>
<evidence type="ECO:0008006" key="5">
    <source>
        <dbReference type="Google" id="ProtNLM"/>
    </source>
</evidence>